<dbReference type="SUPFAM" id="SSF53383">
    <property type="entry name" value="PLP-dependent transferases"/>
    <property type="match status" value="1"/>
</dbReference>
<evidence type="ECO:0000256" key="5">
    <source>
        <dbReference type="ARBA" id="ARBA00022898"/>
    </source>
</evidence>
<comment type="catalytic activity">
    <reaction evidence="6">
        <text>L-aspartate + 2-oxoglutarate = oxaloacetate + L-glutamate</text>
        <dbReference type="Rhea" id="RHEA:21824"/>
        <dbReference type="ChEBI" id="CHEBI:16452"/>
        <dbReference type="ChEBI" id="CHEBI:16810"/>
        <dbReference type="ChEBI" id="CHEBI:29985"/>
        <dbReference type="ChEBI" id="CHEBI:29991"/>
        <dbReference type="EC" id="2.6.1.1"/>
    </reaction>
</comment>
<dbReference type="CDD" id="cd00609">
    <property type="entry name" value="AAT_like"/>
    <property type="match status" value="1"/>
</dbReference>
<evidence type="ECO:0000259" key="8">
    <source>
        <dbReference type="Pfam" id="PF00155"/>
    </source>
</evidence>
<reference evidence="10" key="1">
    <citation type="journal article" date="2019" name="Int. J. Syst. Evol. Microbiol.">
        <title>The Global Catalogue of Microorganisms (GCM) 10K type strain sequencing project: providing services to taxonomists for standard genome sequencing and annotation.</title>
        <authorList>
            <consortium name="The Broad Institute Genomics Platform"/>
            <consortium name="The Broad Institute Genome Sequencing Center for Infectious Disease"/>
            <person name="Wu L."/>
            <person name="Ma J."/>
        </authorList>
    </citation>
    <scope>NUCLEOTIDE SEQUENCE [LARGE SCALE GENOMIC DNA]</scope>
    <source>
        <strain evidence="10">CGMCC 1.16444</strain>
    </source>
</reference>
<keyword evidence="4 7" id="KW-0808">Transferase</keyword>
<name>A0ABV9Z1N5_9HYPH</name>
<dbReference type="InterPro" id="IPR050596">
    <property type="entry name" value="AspAT/PAT-like"/>
</dbReference>
<dbReference type="InterPro" id="IPR015424">
    <property type="entry name" value="PyrdxlP-dep_Trfase"/>
</dbReference>
<comment type="cofactor">
    <cofactor evidence="1 7">
        <name>pyridoxal 5'-phosphate</name>
        <dbReference type="ChEBI" id="CHEBI:597326"/>
    </cofactor>
</comment>
<keyword evidence="10" id="KW-1185">Reference proteome</keyword>
<dbReference type="EMBL" id="JBHSJF010000005">
    <property type="protein sequence ID" value="MFC5067469.1"/>
    <property type="molecule type" value="Genomic_DNA"/>
</dbReference>
<evidence type="ECO:0000256" key="2">
    <source>
        <dbReference type="ARBA" id="ARBA00007441"/>
    </source>
</evidence>
<evidence type="ECO:0000313" key="9">
    <source>
        <dbReference type="EMBL" id="MFC5067469.1"/>
    </source>
</evidence>
<dbReference type="EC" id="2.6.1.-" evidence="7"/>
<dbReference type="Gene3D" id="3.40.640.10">
    <property type="entry name" value="Type I PLP-dependent aspartate aminotransferase-like (Major domain)"/>
    <property type="match status" value="1"/>
</dbReference>
<evidence type="ECO:0000313" key="10">
    <source>
        <dbReference type="Proteomes" id="UP001595796"/>
    </source>
</evidence>
<evidence type="ECO:0000256" key="1">
    <source>
        <dbReference type="ARBA" id="ARBA00001933"/>
    </source>
</evidence>
<dbReference type="Pfam" id="PF00155">
    <property type="entry name" value="Aminotran_1_2"/>
    <property type="match status" value="1"/>
</dbReference>
<dbReference type="RefSeq" id="WP_114956964.1">
    <property type="nucleotide sequence ID" value="NZ_JBHSJF010000005.1"/>
</dbReference>
<protein>
    <recommendedName>
        <fullName evidence="7">Aminotransferase</fullName>
        <ecNumber evidence="7">2.6.1.-</ecNumber>
    </recommendedName>
</protein>
<dbReference type="PROSITE" id="PS00105">
    <property type="entry name" value="AA_TRANSFER_CLASS_1"/>
    <property type="match status" value="1"/>
</dbReference>
<evidence type="ECO:0000256" key="7">
    <source>
        <dbReference type="RuleBase" id="RU000481"/>
    </source>
</evidence>
<dbReference type="InterPro" id="IPR004839">
    <property type="entry name" value="Aminotransferase_I/II_large"/>
</dbReference>
<organism evidence="9 10">
    <name type="scientific">Flaviflagellibacter deserti</name>
    <dbReference type="NCBI Taxonomy" id="2267266"/>
    <lineage>
        <taxon>Bacteria</taxon>
        <taxon>Pseudomonadati</taxon>
        <taxon>Pseudomonadota</taxon>
        <taxon>Alphaproteobacteria</taxon>
        <taxon>Hyphomicrobiales</taxon>
        <taxon>Flaviflagellibacter</taxon>
    </lineage>
</organism>
<comment type="similarity">
    <text evidence="2 7">Belongs to the class-I pyridoxal-phosphate-dependent aminotransferase family.</text>
</comment>
<dbReference type="PANTHER" id="PTHR46383:SF2">
    <property type="entry name" value="AMINOTRANSFERASE"/>
    <property type="match status" value="1"/>
</dbReference>
<accession>A0ABV9Z1N5</accession>
<dbReference type="InterPro" id="IPR015421">
    <property type="entry name" value="PyrdxlP-dep_Trfase_major"/>
</dbReference>
<dbReference type="InterPro" id="IPR004838">
    <property type="entry name" value="NHTrfase_class1_PyrdxlP-BS"/>
</dbReference>
<gene>
    <name evidence="9" type="ORF">ACFPFW_05500</name>
</gene>
<dbReference type="GO" id="GO:0008483">
    <property type="term" value="F:transaminase activity"/>
    <property type="evidence" value="ECO:0007669"/>
    <property type="project" value="UniProtKB-KW"/>
</dbReference>
<sequence>MTDYVLPPAIRAEAEFAPSSGIVEVFNYGRDREGIIPLWAGEGDLPTPAFIREAAARSLEAGETYYTAQRGLPELRQAIAAYTDNLYGGNWDPNRFSVTSSGMHALLMSLRLISGAGNEVIVPTPAWPNFIGAMTTLGATPIEVPMLYGQAGWNFDLDAIARAITPHTRAIVINSPSNPTGFTASYDELEGVLALARKHKLWILADEIYGRFVHDERLTVGNNRAPSVRDVMREDDDVLFIQSFSKNWAMTGWRVGWIEAPPRIAPVIENLVQYSTSGVPVFVQRGALAAITSGDAFIEEQVARSRQGRQIICDGLAMTGLVDLVPPPGAFYAYFRVDGVSDSRQLALDLIDEAAVGLAPGTAFGRGGEEFLRLCFAKSPEMVGEAADRLATAINRRGGAVRSALA</sequence>
<dbReference type="PANTHER" id="PTHR46383">
    <property type="entry name" value="ASPARTATE AMINOTRANSFERASE"/>
    <property type="match status" value="1"/>
</dbReference>
<evidence type="ECO:0000256" key="6">
    <source>
        <dbReference type="ARBA" id="ARBA00049185"/>
    </source>
</evidence>
<evidence type="ECO:0000256" key="4">
    <source>
        <dbReference type="ARBA" id="ARBA00022679"/>
    </source>
</evidence>
<keyword evidence="3 7" id="KW-0032">Aminotransferase</keyword>
<feature type="domain" description="Aminotransferase class I/classII large" evidence="8">
    <location>
        <begin position="36"/>
        <end position="390"/>
    </location>
</feature>
<evidence type="ECO:0000256" key="3">
    <source>
        <dbReference type="ARBA" id="ARBA00022576"/>
    </source>
</evidence>
<dbReference type="Proteomes" id="UP001595796">
    <property type="component" value="Unassembled WGS sequence"/>
</dbReference>
<dbReference type="NCBIfam" id="NF004770">
    <property type="entry name" value="PRK06108.1"/>
    <property type="match status" value="1"/>
</dbReference>
<proteinExistence type="inferred from homology"/>
<keyword evidence="5" id="KW-0663">Pyridoxal phosphate</keyword>
<comment type="caution">
    <text evidence="9">The sequence shown here is derived from an EMBL/GenBank/DDBJ whole genome shotgun (WGS) entry which is preliminary data.</text>
</comment>